<name>A0ABY0H9Z8_9PEZI</name>
<sequence>MLCKKEAATFLDSDPQIQEIIEKALQDEADRADLNQVEQALKNKFPARPLDTSVSEVHNLTRLEQDDGEPLIQYFSRVQNALRQAGGRDRPRRPGNTSPLTPAEATLLRTVVSRFVDGLKDYELKQEALTNRARNADSLWRCLEIIQDSQRVLADKARAAKEEEERAQIDAIRKALAERRDLTVERAVAEHQQKKRSRKPRKPRVVGAPPKPLSEIRARKGEGAFDYQDLLKRTTLELSLVDVLQISPDFCKNLRHLSTRTGEKDMGQADQGSDINLIHPRLVDKLGMTRRALQDLGIDKLFLLTSSGKTDPVSEFVVFNTTVEGISRSVWAILQPDGGKMNTLLILGLPWLWDVMASFDIRNNTLTIGNPLCWEGAHAPRLTASRSSKRIYRQLQSYLNTLAPEDVAPSQMVVPGEHQVLYPSLENEESLVDTGPVELAPYPTDRRIVRRPIVTTAGVPDQEVLSWWESSGLSFGTLVREELKMHHMKVWYTYRDCGAHSIADMAVPTDLYTHRVRLKDGIKPWNRSKRKAWTNPQLYWLGKLTQECVDAGLYESTSVANGELSDWTAMPVLVAKDKDAENPDPWLELRLTINYGKVEEDLPGTNLPLLADIHERLSDPRIGSLSKFDLKHGYWAVLVHPDSRHILAFEIPGFPQLQPTRMPQGTQSAGHSFSEMMRIALGHIPEPCPEHSFIVPRCPGTLTEAVEYIDDIFGTHQDVDEQLKWIENDFLPRILWARLKLAFRKCSIGCEEIVALGMTHKIHGRVSIKEDRTEKIKVWPVPVDQTGVRQMVYIEGAQNRVADALSRTIFPSPECTDEFPDLGHVDERGLWV</sequence>
<dbReference type="EMBL" id="QJNS01000136">
    <property type="protein sequence ID" value="RYO85477.1"/>
    <property type="molecule type" value="Genomic_DNA"/>
</dbReference>
<dbReference type="InterPro" id="IPR000477">
    <property type="entry name" value="RT_dom"/>
</dbReference>
<dbReference type="Gene3D" id="3.10.10.10">
    <property type="entry name" value="HIV Type 1 Reverse Transcriptase, subunit A, domain 1"/>
    <property type="match status" value="1"/>
</dbReference>
<dbReference type="Gene3D" id="3.30.70.270">
    <property type="match status" value="1"/>
</dbReference>
<accession>A0ABY0H9Z8</accession>
<dbReference type="CDD" id="cd22265">
    <property type="entry name" value="UDM1_RNF168"/>
    <property type="match status" value="1"/>
</dbReference>
<dbReference type="PANTHER" id="PTHR33064">
    <property type="entry name" value="POL PROTEIN"/>
    <property type="match status" value="1"/>
</dbReference>
<dbReference type="InterPro" id="IPR043128">
    <property type="entry name" value="Rev_trsase/Diguanyl_cyclase"/>
</dbReference>
<feature type="region of interest" description="Disordered" evidence="3">
    <location>
        <begin position="189"/>
        <end position="212"/>
    </location>
</feature>
<dbReference type="InterPro" id="IPR043502">
    <property type="entry name" value="DNA/RNA_pol_sf"/>
</dbReference>
<dbReference type="PANTHER" id="PTHR33064:SF37">
    <property type="entry name" value="RIBONUCLEASE H"/>
    <property type="match status" value="1"/>
</dbReference>
<feature type="region of interest" description="Disordered" evidence="3">
    <location>
        <begin position="83"/>
        <end position="102"/>
    </location>
</feature>
<feature type="compositionally biased region" description="Basic residues" evidence="3">
    <location>
        <begin position="193"/>
        <end position="204"/>
    </location>
</feature>
<evidence type="ECO:0000256" key="1">
    <source>
        <dbReference type="ARBA" id="ARBA00004173"/>
    </source>
</evidence>
<dbReference type="Proteomes" id="UP000294003">
    <property type="component" value="Unassembled WGS sequence"/>
</dbReference>
<evidence type="ECO:0000313" key="5">
    <source>
        <dbReference type="EMBL" id="RYO85477.1"/>
    </source>
</evidence>
<gene>
    <name evidence="5" type="ORF">DL762_005167</name>
</gene>
<reference evidence="5 6" key="1">
    <citation type="submission" date="2018-06" db="EMBL/GenBank/DDBJ databases">
        <title>Complete Genomes of Monosporascus.</title>
        <authorList>
            <person name="Robinson A.J."/>
            <person name="Natvig D.O."/>
        </authorList>
    </citation>
    <scope>NUCLEOTIDE SEQUENCE [LARGE SCALE GENOMIC DNA]</scope>
    <source>
        <strain evidence="5 6">CBS 609.92</strain>
    </source>
</reference>
<dbReference type="InterPro" id="IPR051320">
    <property type="entry name" value="Viral_Replic_Matur_Polypro"/>
</dbReference>
<organism evidence="5 6">
    <name type="scientific">Monosporascus cannonballus</name>
    <dbReference type="NCBI Taxonomy" id="155416"/>
    <lineage>
        <taxon>Eukaryota</taxon>
        <taxon>Fungi</taxon>
        <taxon>Dikarya</taxon>
        <taxon>Ascomycota</taxon>
        <taxon>Pezizomycotina</taxon>
        <taxon>Sordariomycetes</taxon>
        <taxon>Xylariomycetidae</taxon>
        <taxon>Xylariales</taxon>
        <taxon>Xylariales incertae sedis</taxon>
        <taxon>Monosporascus</taxon>
    </lineage>
</organism>
<proteinExistence type="predicted"/>
<dbReference type="SUPFAM" id="SSF56672">
    <property type="entry name" value="DNA/RNA polymerases"/>
    <property type="match status" value="1"/>
</dbReference>
<protein>
    <recommendedName>
        <fullName evidence="4">Reverse transcriptase domain-containing protein</fullName>
    </recommendedName>
</protein>
<evidence type="ECO:0000256" key="3">
    <source>
        <dbReference type="SAM" id="MobiDB-lite"/>
    </source>
</evidence>
<evidence type="ECO:0000313" key="6">
    <source>
        <dbReference type="Proteomes" id="UP000294003"/>
    </source>
</evidence>
<keyword evidence="6" id="KW-1185">Reference proteome</keyword>
<evidence type="ECO:0000256" key="2">
    <source>
        <dbReference type="ARBA" id="ARBA00023128"/>
    </source>
</evidence>
<comment type="subcellular location">
    <subcellularLocation>
        <location evidence="1">Mitochondrion</location>
    </subcellularLocation>
</comment>
<dbReference type="Pfam" id="PF00078">
    <property type="entry name" value="RVT_1"/>
    <property type="match status" value="1"/>
</dbReference>
<keyword evidence="2" id="KW-0496">Mitochondrion</keyword>
<evidence type="ECO:0000259" key="4">
    <source>
        <dbReference type="Pfam" id="PF00078"/>
    </source>
</evidence>
<dbReference type="InterPro" id="IPR021109">
    <property type="entry name" value="Peptidase_aspartic_dom_sf"/>
</dbReference>
<dbReference type="Gene3D" id="2.40.70.10">
    <property type="entry name" value="Acid Proteases"/>
    <property type="match status" value="1"/>
</dbReference>
<comment type="caution">
    <text evidence="5">The sequence shown here is derived from an EMBL/GenBank/DDBJ whole genome shotgun (WGS) entry which is preliminary data.</text>
</comment>
<feature type="domain" description="Reverse transcriptase" evidence="4">
    <location>
        <begin position="623"/>
        <end position="759"/>
    </location>
</feature>